<dbReference type="EMBL" id="CP023067">
    <property type="protein sequence ID" value="ASY62072.1"/>
    <property type="molecule type" value="Genomic_DNA"/>
</dbReference>
<dbReference type="Proteomes" id="UP000217211">
    <property type="component" value="Chromosome"/>
</dbReference>
<proteinExistence type="predicted"/>
<gene>
    <name evidence="1" type="ORF">SJ05684_c06080</name>
</gene>
<dbReference type="KEGG" id="esj:SJ05684_c06080"/>
<protein>
    <submittedName>
        <fullName evidence="1">Uncharacterized protein</fullName>
    </submittedName>
</protein>
<name>A0A249P8K6_9HYPH</name>
<sequence>MSVFGGFHFQRFLLLLLQTTQGRVARCSLIPLQSWRLCRQLNWRSCGIVLPELPHIAVTSGTCCRGLARGDGCRRFCEQKTVLRHRSGRAKGRESPMPVYHPRRCRSARDMVSTVFEDGTCCRRR</sequence>
<organism evidence="1 2">
    <name type="scientific">Sinorhizobium sojae CCBAU 05684</name>
    <dbReference type="NCBI Taxonomy" id="716928"/>
    <lineage>
        <taxon>Bacteria</taxon>
        <taxon>Pseudomonadati</taxon>
        <taxon>Pseudomonadota</taxon>
        <taxon>Alphaproteobacteria</taxon>
        <taxon>Hyphomicrobiales</taxon>
        <taxon>Rhizobiaceae</taxon>
        <taxon>Sinorhizobium/Ensifer group</taxon>
        <taxon>Sinorhizobium</taxon>
    </lineage>
</organism>
<dbReference type="AlphaFoldDB" id="A0A249P8K6"/>
<evidence type="ECO:0000313" key="1">
    <source>
        <dbReference type="EMBL" id="ASY62072.1"/>
    </source>
</evidence>
<evidence type="ECO:0000313" key="2">
    <source>
        <dbReference type="Proteomes" id="UP000217211"/>
    </source>
</evidence>
<reference evidence="1 2" key="1">
    <citation type="submission" date="2017-08" db="EMBL/GenBank/DDBJ databases">
        <title>Multipartite genome sequences of Sinorhizobium species nodulating soybeans.</title>
        <authorList>
            <person name="Tian C.F."/>
        </authorList>
    </citation>
    <scope>NUCLEOTIDE SEQUENCE [LARGE SCALE GENOMIC DNA]</scope>
    <source>
        <strain evidence="1 2">CCBAU 05684</strain>
    </source>
</reference>
<accession>A0A249P8K6</accession>
<keyword evidence="2" id="KW-1185">Reference proteome</keyword>